<evidence type="ECO:0000313" key="8">
    <source>
        <dbReference type="EMBL" id="ABZ70885.1"/>
    </source>
</evidence>
<accession>B0T3J9</accession>
<dbReference type="EMBL" id="CP000927">
    <property type="protein sequence ID" value="ABZ70885.1"/>
    <property type="molecule type" value="Genomic_DNA"/>
</dbReference>
<dbReference type="InterPro" id="IPR003766">
    <property type="entry name" value="Uronate_isomerase"/>
</dbReference>
<dbReference type="GO" id="GO:0042840">
    <property type="term" value="P:D-glucuronate catabolic process"/>
    <property type="evidence" value="ECO:0007669"/>
    <property type="project" value="TreeGrafter"/>
</dbReference>
<evidence type="ECO:0000256" key="6">
    <source>
        <dbReference type="ARBA" id="ARBA00023235"/>
    </source>
</evidence>
<dbReference type="HOGENOM" id="CLU_044465_0_0_5"/>
<dbReference type="AlphaFoldDB" id="B0T3J9"/>
<dbReference type="UniPathway" id="UPA00246"/>
<dbReference type="SUPFAM" id="SSF51556">
    <property type="entry name" value="Metallo-dependent hydrolases"/>
    <property type="match status" value="1"/>
</dbReference>
<name>B0T3J9_CAUSK</name>
<evidence type="ECO:0000256" key="3">
    <source>
        <dbReference type="ARBA" id="ARBA00008397"/>
    </source>
</evidence>
<dbReference type="Gene3D" id="1.10.2020.10">
    <property type="entry name" value="uronate isomerase, domain 2, chain A"/>
    <property type="match status" value="1"/>
</dbReference>
<comment type="catalytic activity">
    <reaction evidence="7">
        <text>aldehydo-D-galacturonate = keto-D-tagaturonate</text>
        <dbReference type="Rhea" id="RHEA:27702"/>
        <dbReference type="ChEBI" id="CHEBI:12952"/>
        <dbReference type="ChEBI" id="CHEBI:17886"/>
    </reaction>
</comment>
<gene>
    <name evidence="7" type="primary">uxaC</name>
    <name evidence="8" type="ordered locus">Caul_1756</name>
</gene>
<dbReference type="InterPro" id="IPR032466">
    <property type="entry name" value="Metal_Hydrolase"/>
</dbReference>
<dbReference type="GO" id="GO:0019698">
    <property type="term" value="P:D-galacturonate catabolic process"/>
    <property type="evidence" value="ECO:0007669"/>
    <property type="project" value="TreeGrafter"/>
</dbReference>
<evidence type="ECO:0000256" key="4">
    <source>
        <dbReference type="ARBA" id="ARBA00012546"/>
    </source>
</evidence>
<dbReference type="STRING" id="366602.Caul_1756"/>
<dbReference type="Pfam" id="PF02614">
    <property type="entry name" value="UxaC"/>
    <property type="match status" value="1"/>
</dbReference>
<evidence type="ECO:0000256" key="2">
    <source>
        <dbReference type="ARBA" id="ARBA00004892"/>
    </source>
</evidence>
<dbReference type="NCBIfam" id="NF002794">
    <property type="entry name" value="PRK02925.1"/>
    <property type="match status" value="1"/>
</dbReference>
<dbReference type="OrthoDB" id="9766564at2"/>
<dbReference type="PANTHER" id="PTHR30068:SF4">
    <property type="entry name" value="URONATE ISOMERASE"/>
    <property type="match status" value="1"/>
</dbReference>
<dbReference type="GO" id="GO:0008880">
    <property type="term" value="F:glucuronate isomerase activity"/>
    <property type="evidence" value="ECO:0007669"/>
    <property type="project" value="UniProtKB-UniRule"/>
</dbReference>
<evidence type="ECO:0000256" key="7">
    <source>
        <dbReference type="HAMAP-Rule" id="MF_00675"/>
    </source>
</evidence>
<dbReference type="KEGG" id="cak:Caul_1756"/>
<proteinExistence type="inferred from homology"/>
<evidence type="ECO:0000256" key="1">
    <source>
        <dbReference type="ARBA" id="ARBA00001165"/>
    </source>
</evidence>
<dbReference type="eggNOG" id="COG1904">
    <property type="taxonomic scope" value="Bacteria"/>
</dbReference>
<evidence type="ECO:0000256" key="5">
    <source>
        <dbReference type="ARBA" id="ARBA00020555"/>
    </source>
</evidence>
<dbReference type="PANTHER" id="PTHR30068">
    <property type="entry name" value="URONATE ISOMERASE"/>
    <property type="match status" value="1"/>
</dbReference>
<keyword evidence="6 7" id="KW-0413">Isomerase</keyword>
<comment type="pathway">
    <text evidence="2 7">Carbohydrate metabolism; pentose and glucuronate interconversion.</text>
</comment>
<protein>
    <recommendedName>
        <fullName evidence="5 7">Uronate isomerase</fullName>
        <ecNumber evidence="4 7">5.3.1.12</ecNumber>
    </recommendedName>
    <alternativeName>
        <fullName evidence="7">Glucuronate isomerase</fullName>
    </alternativeName>
    <alternativeName>
        <fullName evidence="7">Uronic isomerase</fullName>
    </alternativeName>
</protein>
<organism evidence="8">
    <name type="scientific">Caulobacter sp. (strain K31)</name>
    <dbReference type="NCBI Taxonomy" id="366602"/>
    <lineage>
        <taxon>Bacteria</taxon>
        <taxon>Pseudomonadati</taxon>
        <taxon>Pseudomonadota</taxon>
        <taxon>Alphaproteobacteria</taxon>
        <taxon>Caulobacterales</taxon>
        <taxon>Caulobacteraceae</taxon>
        <taxon>Caulobacter</taxon>
    </lineage>
</organism>
<dbReference type="EC" id="5.3.1.12" evidence="4 7"/>
<reference evidence="8" key="1">
    <citation type="submission" date="2008-01" db="EMBL/GenBank/DDBJ databases">
        <title>Complete sequence of chromosome of Caulobacter sp. K31.</title>
        <authorList>
            <consortium name="US DOE Joint Genome Institute"/>
            <person name="Copeland A."/>
            <person name="Lucas S."/>
            <person name="Lapidus A."/>
            <person name="Barry K."/>
            <person name="Glavina del Rio T."/>
            <person name="Dalin E."/>
            <person name="Tice H."/>
            <person name="Pitluck S."/>
            <person name="Bruce D."/>
            <person name="Goodwin L."/>
            <person name="Thompson L.S."/>
            <person name="Brettin T."/>
            <person name="Detter J.C."/>
            <person name="Han C."/>
            <person name="Schmutz J."/>
            <person name="Larimer F."/>
            <person name="Land M."/>
            <person name="Hauser L."/>
            <person name="Kyrpides N."/>
            <person name="Kim E."/>
            <person name="Stephens C."/>
            <person name="Richardson P."/>
        </authorList>
    </citation>
    <scope>NUCLEOTIDE SEQUENCE [LARGE SCALE GENOMIC DNA]</scope>
    <source>
        <strain evidence="8">K31</strain>
    </source>
</reference>
<comment type="similarity">
    <text evidence="3 7">Belongs to the metallo-dependent hydrolases superfamily. Uronate isomerase family.</text>
</comment>
<dbReference type="HAMAP" id="MF_00675">
    <property type="entry name" value="UxaC"/>
    <property type="match status" value="1"/>
</dbReference>
<comment type="catalytic activity">
    <reaction evidence="1 7">
        <text>D-glucuronate = D-fructuronate</text>
        <dbReference type="Rhea" id="RHEA:13049"/>
        <dbReference type="ChEBI" id="CHEBI:58720"/>
        <dbReference type="ChEBI" id="CHEBI:59863"/>
        <dbReference type="EC" id="5.3.1.12"/>
    </reaction>
</comment>
<dbReference type="Gene3D" id="3.20.20.140">
    <property type="entry name" value="Metal-dependent hydrolases"/>
    <property type="match status" value="1"/>
</dbReference>
<sequence>MVRPLVFHEDRLFPADERTRGIARALYGQVKSLPIISPHGHTDPAWFATNTPFEDATDLLLAPDHYLFRMLYSQGISLDALKVSSKSGVPGTDPREAWRLLAQNFHLFRGTPSWIWLNHVFSQVFDFTDFLTADTADDYFNRINEALATEAFRPRALFDRFNIETLATTEGPQDRLEHHRAIRESGWGGHVITAYRPDAVIDFEDERFGRAFERFGEVSGQDVTSWKGYLEAHRVRRQAFIEAGATSSDHGHPTAATADLSEVEAETLFLSLLKGEVTPAKAELFRAQMLTEMAQMSLDDGLVMQIHPGSHRNHNTGLLASHGRDKGADIPMRTEYVEALKPLLSKLGNDPRLSIILFTLDETVYSRELAPLAGHYPVLKLGPSWWFHDSPEGMMRFREQVTETAGFYNTVGFNDDTRAFLSIPARHDVARRVDSAFLARMVAEHRMDEVEAAELIVDLTYTLPKRAYKLDQRPHWARPAKAARHAAE</sequence>